<keyword evidence="3" id="KW-1185">Reference proteome</keyword>
<dbReference type="EMBL" id="CATOUU010000381">
    <property type="protein sequence ID" value="CAI9927579.1"/>
    <property type="molecule type" value="Genomic_DNA"/>
</dbReference>
<dbReference type="AlphaFoldDB" id="A0AA86TSS2"/>
<sequence>MSKKPKLVDLPPKERFGALYLAYRAKEPTVMYEDVQSLIKRVNQPLDEVQQDFVYLLVKNNQNLSYVKFYYVYRTVMAILSSELDKQALIDSVVSKVNILGRRFPGFEYEYDAFVSEDDVNFKQQIDNHDELVLRETLIAPEIFNQITILGKPDEPQKDPKKVPKKYLFQLQPNEQRQILNQFVQIIQNINLYRTAFDETFVQQTLQSEAITTPVHIPNKLEPLQTGFAFKQRSELEKLVLQKLKPKAAELYKELQAQQQENKVK</sequence>
<dbReference type="Proteomes" id="UP001642409">
    <property type="component" value="Unassembled WGS sequence"/>
</dbReference>
<comment type="caution">
    <text evidence="1">The sequence shown here is derived from an EMBL/GenBank/DDBJ whole genome shotgun (WGS) entry which is preliminary data.</text>
</comment>
<organism evidence="1">
    <name type="scientific">Hexamita inflata</name>
    <dbReference type="NCBI Taxonomy" id="28002"/>
    <lineage>
        <taxon>Eukaryota</taxon>
        <taxon>Metamonada</taxon>
        <taxon>Diplomonadida</taxon>
        <taxon>Hexamitidae</taxon>
        <taxon>Hexamitinae</taxon>
        <taxon>Hexamita</taxon>
    </lineage>
</organism>
<reference evidence="2 3" key="2">
    <citation type="submission" date="2024-07" db="EMBL/GenBank/DDBJ databases">
        <authorList>
            <person name="Akdeniz Z."/>
        </authorList>
    </citation>
    <scope>NUCLEOTIDE SEQUENCE [LARGE SCALE GENOMIC DNA]</scope>
</reference>
<dbReference type="EMBL" id="CAXDID020000597">
    <property type="protein sequence ID" value="CAL6105512.1"/>
    <property type="molecule type" value="Genomic_DNA"/>
</dbReference>
<evidence type="ECO:0000313" key="1">
    <source>
        <dbReference type="EMBL" id="CAI9927579.1"/>
    </source>
</evidence>
<name>A0AA86TSS2_9EUKA</name>
<protein>
    <submittedName>
        <fullName evidence="1">Uncharacterized protein</fullName>
    </submittedName>
</protein>
<proteinExistence type="predicted"/>
<gene>
    <name evidence="1" type="ORF">HINF_LOCUS15224</name>
    <name evidence="2" type="ORF">HINF_LOCUS73298</name>
</gene>
<evidence type="ECO:0000313" key="2">
    <source>
        <dbReference type="EMBL" id="CAL6105512.1"/>
    </source>
</evidence>
<evidence type="ECO:0000313" key="3">
    <source>
        <dbReference type="Proteomes" id="UP001642409"/>
    </source>
</evidence>
<accession>A0AA86TSS2</accession>
<reference evidence="1" key="1">
    <citation type="submission" date="2023-06" db="EMBL/GenBank/DDBJ databases">
        <authorList>
            <person name="Kurt Z."/>
        </authorList>
    </citation>
    <scope>NUCLEOTIDE SEQUENCE</scope>
</reference>